<dbReference type="Pfam" id="PF13826">
    <property type="entry name" value="Monooxy_af470-like"/>
    <property type="match status" value="1"/>
</dbReference>
<dbReference type="EMBL" id="NMVO01000013">
    <property type="protein sequence ID" value="OYO13406.1"/>
    <property type="molecule type" value="Genomic_DNA"/>
</dbReference>
<organism evidence="1 2">
    <name type="scientific">Enemella evansiae</name>
    <dbReference type="NCBI Taxonomy" id="2016499"/>
    <lineage>
        <taxon>Bacteria</taxon>
        <taxon>Bacillati</taxon>
        <taxon>Actinomycetota</taxon>
        <taxon>Actinomycetes</taxon>
        <taxon>Propionibacteriales</taxon>
        <taxon>Propionibacteriaceae</taxon>
        <taxon>Enemella</taxon>
    </lineage>
</organism>
<keyword evidence="2" id="KW-1185">Reference proteome</keyword>
<name>A0A255GFV3_9ACTN</name>
<dbReference type="RefSeq" id="WP_094405593.1">
    <property type="nucleotide sequence ID" value="NZ_NMVN01000013.1"/>
</dbReference>
<dbReference type="Proteomes" id="UP000215896">
    <property type="component" value="Unassembled WGS sequence"/>
</dbReference>
<proteinExistence type="predicted"/>
<dbReference type="AlphaFoldDB" id="A0A255GFV3"/>
<gene>
    <name evidence="1" type="ORF">CGZ94_10515</name>
</gene>
<accession>A0A255GFV3</accession>
<evidence type="ECO:0000313" key="2">
    <source>
        <dbReference type="Proteomes" id="UP000215896"/>
    </source>
</evidence>
<dbReference type="OrthoDB" id="7566033at2"/>
<protein>
    <submittedName>
        <fullName evidence="1">Transcriptional regulator</fullName>
    </submittedName>
</protein>
<comment type="caution">
    <text evidence="1">The sequence shown here is derived from an EMBL/GenBank/DDBJ whole genome shotgun (WGS) entry which is preliminary data.</text>
</comment>
<dbReference type="InterPro" id="IPR025444">
    <property type="entry name" value="Monooxy_af470"/>
</dbReference>
<reference evidence="1 2" key="1">
    <citation type="submission" date="2017-07" db="EMBL/GenBank/DDBJ databases">
        <title>Draft whole genome sequences of clinical Proprionibacteriaceae strains.</title>
        <authorList>
            <person name="Bernier A.-M."/>
            <person name="Bernard K."/>
            <person name="Domingo M.-C."/>
        </authorList>
    </citation>
    <scope>NUCLEOTIDE SEQUENCE [LARGE SCALE GENOMIC DNA]</scope>
    <source>
        <strain evidence="1 2">NML 030167</strain>
    </source>
</reference>
<sequence length="160" mass="18131">MLNAGRFTHEPVTEPITVFLIGMRVNRWWKLGSTIWTISQMPPMLRELARDPESGLLGFHNWFGRTTLLLSYWRSPEHLIRYAGRPDARHRPAWRGFNRLIGSSGDVGIWHETYQVQPGTAEGVYVNMPDFGLGNALGVEQVTKETASAARRLGRSQPTT</sequence>
<evidence type="ECO:0000313" key="1">
    <source>
        <dbReference type="EMBL" id="OYO13406.1"/>
    </source>
</evidence>